<dbReference type="InterPro" id="IPR034660">
    <property type="entry name" value="DinB/YfiT-like"/>
</dbReference>
<dbReference type="Gene3D" id="1.20.120.450">
    <property type="entry name" value="dinb family like domain"/>
    <property type="match status" value="1"/>
</dbReference>
<dbReference type="Pfam" id="PF12867">
    <property type="entry name" value="DinB_2"/>
    <property type="match status" value="1"/>
</dbReference>
<proteinExistence type="predicted"/>
<name>A0A518EKF2_9BACT</name>
<dbReference type="Proteomes" id="UP000320390">
    <property type="component" value="Chromosome"/>
</dbReference>
<dbReference type="RefSeq" id="WP_145194024.1">
    <property type="nucleotide sequence ID" value="NZ_CP036434.1"/>
</dbReference>
<evidence type="ECO:0000259" key="1">
    <source>
        <dbReference type="Pfam" id="PF12867"/>
    </source>
</evidence>
<protein>
    <submittedName>
        <fullName evidence="2">DinB superfamily protein</fullName>
    </submittedName>
</protein>
<reference evidence="2 3" key="1">
    <citation type="submission" date="2019-02" db="EMBL/GenBank/DDBJ databases">
        <title>Deep-cultivation of Planctomycetes and their phenomic and genomic characterization uncovers novel biology.</title>
        <authorList>
            <person name="Wiegand S."/>
            <person name="Jogler M."/>
            <person name="Boedeker C."/>
            <person name="Pinto D."/>
            <person name="Vollmers J."/>
            <person name="Rivas-Marin E."/>
            <person name="Kohn T."/>
            <person name="Peeters S.H."/>
            <person name="Heuer A."/>
            <person name="Rast P."/>
            <person name="Oberbeckmann S."/>
            <person name="Bunk B."/>
            <person name="Jeske O."/>
            <person name="Meyerdierks A."/>
            <person name="Storesund J.E."/>
            <person name="Kallscheuer N."/>
            <person name="Luecker S."/>
            <person name="Lage O.M."/>
            <person name="Pohl T."/>
            <person name="Merkel B.J."/>
            <person name="Hornburger P."/>
            <person name="Mueller R.-W."/>
            <person name="Bruemmer F."/>
            <person name="Labrenz M."/>
            <person name="Spormann A.M."/>
            <person name="Op den Camp H."/>
            <person name="Overmann J."/>
            <person name="Amann R."/>
            <person name="Jetten M.S.M."/>
            <person name="Mascher T."/>
            <person name="Medema M.H."/>
            <person name="Devos D.P."/>
            <person name="Kaster A.-K."/>
            <person name="Ovreas L."/>
            <person name="Rohde M."/>
            <person name="Galperin M.Y."/>
            <person name="Jogler C."/>
        </authorList>
    </citation>
    <scope>NUCLEOTIDE SEQUENCE [LARGE SCALE GENOMIC DNA]</scope>
    <source>
        <strain evidence="2 3">Poly30</strain>
    </source>
</reference>
<gene>
    <name evidence="2" type="ORF">Poly30_00590</name>
</gene>
<dbReference type="InterPro" id="IPR024775">
    <property type="entry name" value="DinB-like"/>
</dbReference>
<dbReference type="SUPFAM" id="SSF109854">
    <property type="entry name" value="DinB/YfiT-like putative metalloenzymes"/>
    <property type="match status" value="1"/>
</dbReference>
<sequence length="175" mass="19881">MSTSAYPRPSSQEYHPYYRGYVELAPDGDIVASLEEQGQRLVARWRALPPEMHGYRYEKDKWSAAEVLGHIADTERLFSYRAMCFLRGVTEAQPGVDQDVMVPNSGADQRGIPSLVSEFEWQRRANVELFRGLSQAQGDRRGIASDAEITVRALLFILYGHAEHHAAVLRERYVP</sequence>
<accession>A0A518EKF2</accession>
<dbReference type="AlphaFoldDB" id="A0A518EKF2"/>
<dbReference type="EMBL" id="CP036434">
    <property type="protein sequence ID" value="QDV04568.1"/>
    <property type="molecule type" value="Genomic_DNA"/>
</dbReference>
<evidence type="ECO:0000313" key="3">
    <source>
        <dbReference type="Proteomes" id="UP000320390"/>
    </source>
</evidence>
<dbReference type="OrthoDB" id="9793216at2"/>
<keyword evidence="3" id="KW-1185">Reference proteome</keyword>
<evidence type="ECO:0000313" key="2">
    <source>
        <dbReference type="EMBL" id="QDV04568.1"/>
    </source>
</evidence>
<organism evidence="2 3">
    <name type="scientific">Saltatorellus ferox</name>
    <dbReference type="NCBI Taxonomy" id="2528018"/>
    <lineage>
        <taxon>Bacteria</taxon>
        <taxon>Pseudomonadati</taxon>
        <taxon>Planctomycetota</taxon>
        <taxon>Planctomycetia</taxon>
        <taxon>Planctomycetia incertae sedis</taxon>
        <taxon>Saltatorellus</taxon>
    </lineage>
</organism>
<feature type="domain" description="DinB-like" evidence="1">
    <location>
        <begin position="34"/>
        <end position="168"/>
    </location>
</feature>